<sequence>MPGRHYSKFIPPSLTMSELVCQKLDNDATDMLIDKWLERPHRPDSYHDWFHRVRERKHHANANAHLARRDQALLWNKGVFVPENIFTRTVDTGRLIPLDRTWVTHVYHHRSMKRLTMMPVIFSMVSALRSRLPELMLLRGMHDRGCDDIYVIVTDLKRKEMDQVSEYFKYVCQNTAGGHCKPSVEQKINHDYILLNNALDRRTPCFPQIDLTFRAILHEKRPPFVVLFSHQTMSYSQILFAHPSFVPSKDMYHDFPSGCPNPGCTDNCCELVRFPKQGPEHAAVLAPASASRGRRKKIRYRYGRRARAKEMCNWIECETCFADDAASAASASDGSTEGEGSVAGSEASEERGERERAGAGLVCSRCKLVKYCSAEHQRLDWEEHRRVCVKPVSE</sequence>
<reference evidence="7" key="1">
    <citation type="submission" date="2019-01" db="EMBL/GenBank/DDBJ databases">
        <title>Draft genome sequences of three monokaryotic isolates of the white-rot basidiomycete fungus Dichomitus squalens.</title>
        <authorList>
            <consortium name="DOE Joint Genome Institute"/>
            <person name="Lopez S.C."/>
            <person name="Andreopoulos B."/>
            <person name="Pangilinan J."/>
            <person name="Lipzen A."/>
            <person name="Riley R."/>
            <person name="Ahrendt S."/>
            <person name="Ng V."/>
            <person name="Barry K."/>
            <person name="Daum C."/>
            <person name="Grigoriev I.V."/>
            <person name="Hilden K.S."/>
            <person name="Makela M.R."/>
            <person name="de Vries R.P."/>
        </authorList>
    </citation>
    <scope>NUCLEOTIDE SEQUENCE [LARGE SCALE GENOMIC DNA]</scope>
    <source>
        <strain evidence="7">OM18370.1</strain>
    </source>
</reference>
<evidence type="ECO:0000256" key="4">
    <source>
        <dbReference type="PROSITE-ProRule" id="PRU00134"/>
    </source>
</evidence>
<evidence type="ECO:0000313" key="7">
    <source>
        <dbReference type="EMBL" id="TBU27202.1"/>
    </source>
</evidence>
<dbReference type="Pfam" id="PF01753">
    <property type="entry name" value="zf-MYND"/>
    <property type="match status" value="1"/>
</dbReference>
<evidence type="ECO:0000256" key="2">
    <source>
        <dbReference type="ARBA" id="ARBA00022771"/>
    </source>
</evidence>
<dbReference type="AlphaFoldDB" id="A0A4Q9MLM8"/>
<dbReference type="SUPFAM" id="SSF144232">
    <property type="entry name" value="HIT/MYND zinc finger-like"/>
    <property type="match status" value="1"/>
</dbReference>
<dbReference type="InterPro" id="IPR002893">
    <property type="entry name" value="Znf_MYND"/>
</dbReference>
<evidence type="ECO:0000256" key="5">
    <source>
        <dbReference type="SAM" id="MobiDB-lite"/>
    </source>
</evidence>
<feature type="region of interest" description="Disordered" evidence="5">
    <location>
        <begin position="331"/>
        <end position="353"/>
    </location>
</feature>
<gene>
    <name evidence="7" type="ORF">BD311DRAFT_789315</name>
</gene>
<dbReference type="Proteomes" id="UP000292957">
    <property type="component" value="Unassembled WGS sequence"/>
</dbReference>
<keyword evidence="3" id="KW-0862">Zinc</keyword>
<evidence type="ECO:0000259" key="6">
    <source>
        <dbReference type="PROSITE" id="PS50865"/>
    </source>
</evidence>
<dbReference type="GO" id="GO:0008270">
    <property type="term" value="F:zinc ion binding"/>
    <property type="evidence" value="ECO:0007669"/>
    <property type="project" value="UniProtKB-KW"/>
</dbReference>
<dbReference type="OrthoDB" id="432970at2759"/>
<feature type="domain" description="MYND-type" evidence="6">
    <location>
        <begin position="317"/>
        <end position="388"/>
    </location>
</feature>
<accession>A0A4Q9MLM8</accession>
<dbReference type="Gene3D" id="6.10.140.2220">
    <property type="match status" value="1"/>
</dbReference>
<organism evidence="7">
    <name type="scientific">Dichomitus squalens</name>
    <dbReference type="NCBI Taxonomy" id="114155"/>
    <lineage>
        <taxon>Eukaryota</taxon>
        <taxon>Fungi</taxon>
        <taxon>Dikarya</taxon>
        <taxon>Basidiomycota</taxon>
        <taxon>Agaricomycotina</taxon>
        <taxon>Agaricomycetes</taxon>
        <taxon>Polyporales</taxon>
        <taxon>Polyporaceae</taxon>
        <taxon>Dichomitus</taxon>
    </lineage>
</organism>
<proteinExistence type="predicted"/>
<protein>
    <recommendedName>
        <fullName evidence="6">MYND-type domain-containing protein</fullName>
    </recommendedName>
</protein>
<name>A0A4Q9MLM8_9APHY</name>
<evidence type="ECO:0000256" key="1">
    <source>
        <dbReference type="ARBA" id="ARBA00022723"/>
    </source>
</evidence>
<evidence type="ECO:0000256" key="3">
    <source>
        <dbReference type="ARBA" id="ARBA00022833"/>
    </source>
</evidence>
<keyword evidence="1" id="KW-0479">Metal-binding</keyword>
<keyword evidence="2 4" id="KW-0863">Zinc-finger</keyword>
<feature type="compositionally biased region" description="Low complexity" evidence="5">
    <location>
        <begin position="331"/>
        <end position="346"/>
    </location>
</feature>
<dbReference type="PROSITE" id="PS50865">
    <property type="entry name" value="ZF_MYND_2"/>
    <property type="match status" value="1"/>
</dbReference>
<dbReference type="EMBL" id="ML143435">
    <property type="protein sequence ID" value="TBU27202.1"/>
    <property type="molecule type" value="Genomic_DNA"/>
</dbReference>